<dbReference type="AlphaFoldDB" id="A0A6J4U675"/>
<accession>A0A6J4U675</accession>
<gene>
    <name evidence="2" type="ORF">AVDCRST_MAG30-4613</name>
</gene>
<evidence type="ECO:0000256" key="1">
    <source>
        <dbReference type="SAM" id="MobiDB-lite"/>
    </source>
</evidence>
<dbReference type="GO" id="GO:0016740">
    <property type="term" value="F:transferase activity"/>
    <property type="evidence" value="ECO:0007669"/>
    <property type="project" value="UniProtKB-KW"/>
</dbReference>
<feature type="compositionally biased region" description="Basic residues" evidence="1">
    <location>
        <begin position="118"/>
        <end position="129"/>
    </location>
</feature>
<feature type="non-terminal residue" evidence="2">
    <location>
        <position position="387"/>
    </location>
</feature>
<dbReference type="EMBL" id="CADCVS010000606">
    <property type="protein sequence ID" value="CAA9539712.1"/>
    <property type="molecule type" value="Genomic_DNA"/>
</dbReference>
<feature type="compositionally biased region" description="Low complexity" evidence="1">
    <location>
        <begin position="91"/>
        <end position="111"/>
    </location>
</feature>
<feature type="region of interest" description="Disordered" evidence="1">
    <location>
        <begin position="21"/>
        <end position="387"/>
    </location>
</feature>
<sequence>EPQRRAGRLLAPAVGSRLAATAAPDVADGAQPPDVVRRGAARGGRRRAAALRRAARRPAARVVRRPWRRAPGRLRRPGRRALPRRGRRAARLPPGADRLALHAARAPLRPAARPRDARLRRHGRPRQLRARGADAAPHAGRDPAAGRHRLHGRQVDPRRRPRPLALPHPPLPLRRRPGALRARPRDARAARAPRGRLRRRHRRAHRPRARRRDGRAPARLGHPDGRPDLQDRSRHRPPGAQPLLSRQADLRQAAGGDGRLRRRADAVRAQRRHAVDQPDEEPRVPRGRPPGGLHADPGRRLDLLVDRGPAQRRPGLRRGLPGGPAAPAHRPRPQGRADPPRQPLGHHRAADGGLDGPPGGGPPRRARPAGDDAYGPCVPRAHARLRV</sequence>
<feature type="compositionally biased region" description="Basic and acidic residues" evidence="1">
    <location>
        <begin position="221"/>
        <end position="232"/>
    </location>
</feature>
<keyword evidence="2" id="KW-0808">Transferase</keyword>
<feature type="compositionally biased region" description="Low complexity" evidence="1">
    <location>
        <begin position="21"/>
        <end position="30"/>
    </location>
</feature>
<protein>
    <submittedName>
        <fullName evidence="2">Glycosyltransferase</fullName>
    </submittedName>
</protein>
<evidence type="ECO:0000313" key="2">
    <source>
        <dbReference type="EMBL" id="CAA9539712.1"/>
    </source>
</evidence>
<organism evidence="2">
    <name type="scientific">uncultured Solirubrobacteraceae bacterium</name>
    <dbReference type="NCBI Taxonomy" id="1162706"/>
    <lineage>
        <taxon>Bacteria</taxon>
        <taxon>Bacillati</taxon>
        <taxon>Actinomycetota</taxon>
        <taxon>Thermoleophilia</taxon>
        <taxon>Solirubrobacterales</taxon>
        <taxon>Solirubrobacteraceae</taxon>
        <taxon>environmental samples</taxon>
    </lineage>
</organism>
<feature type="compositionally biased region" description="Basic and acidic residues" evidence="1">
    <location>
        <begin position="263"/>
        <end position="284"/>
    </location>
</feature>
<feature type="compositionally biased region" description="Basic and acidic residues" evidence="1">
    <location>
        <begin position="296"/>
        <end position="305"/>
    </location>
</feature>
<reference evidence="2" key="1">
    <citation type="submission" date="2020-02" db="EMBL/GenBank/DDBJ databases">
        <authorList>
            <person name="Meier V. D."/>
        </authorList>
    </citation>
    <scope>NUCLEOTIDE SEQUENCE</scope>
    <source>
        <strain evidence="2">AVDCRST_MAG30</strain>
    </source>
</reference>
<name>A0A6J4U675_9ACTN</name>
<feature type="compositionally biased region" description="Low complexity" evidence="1">
    <location>
        <begin position="307"/>
        <end position="328"/>
    </location>
</feature>
<feature type="non-terminal residue" evidence="2">
    <location>
        <position position="1"/>
    </location>
</feature>
<feature type="compositionally biased region" description="Basic residues" evidence="1">
    <location>
        <begin position="39"/>
        <end position="90"/>
    </location>
</feature>
<proteinExistence type="predicted"/>
<feature type="compositionally biased region" description="Basic residues" evidence="1">
    <location>
        <begin position="191"/>
        <end position="213"/>
    </location>
</feature>